<feature type="compositionally biased region" description="Polar residues" evidence="1">
    <location>
        <begin position="11"/>
        <end position="21"/>
    </location>
</feature>
<evidence type="ECO:0000313" key="3">
    <source>
        <dbReference type="EnsemblMetazoa" id="CapteP194690"/>
    </source>
</evidence>
<sequence>MANSCLRRRMNSNTNPNNFTSLPEEPRRHSAMNTKLIFLGCVASAMLVISACTNDDADKNRACNIKCGQETPGCSRVEDLIANNCFVRGFPCYYNCTVGEPDKNHGINKYDVSKMILNRSCFQKCRENYETCAKGHFVSLQCMGDTSGCYFGCAVSEKQAN</sequence>
<organism evidence="2">
    <name type="scientific">Capitella teleta</name>
    <name type="common">Polychaete worm</name>
    <dbReference type="NCBI Taxonomy" id="283909"/>
    <lineage>
        <taxon>Eukaryota</taxon>
        <taxon>Metazoa</taxon>
        <taxon>Spiralia</taxon>
        <taxon>Lophotrochozoa</taxon>
        <taxon>Annelida</taxon>
        <taxon>Polychaeta</taxon>
        <taxon>Sedentaria</taxon>
        <taxon>Scolecida</taxon>
        <taxon>Capitellidae</taxon>
        <taxon>Capitella</taxon>
    </lineage>
</organism>
<dbReference type="HOGENOM" id="CLU_134615_0_0_1"/>
<dbReference type="AlphaFoldDB" id="R7TDG8"/>
<evidence type="ECO:0000313" key="4">
    <source>
        <dbReference type="Proteomes" id="UP000014760"/>
    </source>
</evidence>
<reference evidence="3" key="3">
    <citation type="submission" date="2015-06" db="UniProtKB">
        <authorList>
            <consortium name="EnsemblMetazoa"/>
        </authorList>
    </citation>
    <scope>IDENTIFICATION</scope>
</reference>
<evidence type="ECO:0000313" key="2">
    <source>
        <dbReference type="EMBL" id="ELT91773.1"/>
    </source>
</evidence>
<feature type="region of interest" description="Disordered" evidence="1">
    <location>
        <begin position="1"/>
        <end position="26"/>
    </location>
</feature>
<keyword evidence="4" id="KW-1185">Reference proteome</keyword>
<name>R7TDG8_CAPTE</name>
<reference evidence="2 4" key="2">
    <citation type="journal article" date="2013" name="Nature">
        <title>Insights into bilaterian evolution from three spiralian genomes.</title>
        <authorList>
            <person name="Simakov O."/>
            <person name="Marletaz F."/>
            <person name="Cho S.J."/>
            <person name="Edsinger-Gonzales E."/>
            <person name="Havlak P."/>
            <person name="Hellsten U."/>
            <person name="Kuo D.H."/>
            <person name="Larsson T."/>
            <person name="Lv J."/>
            <person name="Arendt D."/>
            <person name="Savage R."/>
            <person name="Osoegawa K."/>
            <person name="de Jong P."/>
            <person name="Grimwood J."/>
            <person name="Chapman J.A."/>
            <person name="Shapiro H."/>
            <person name="Aerts A."/>
            <person name="Otillar R.P."/>
            <person name="Terry A.Y."/>
            <person name="Boore J.L."/>
            <person name="Grigoriev I.V."/>
            <person name="Lindberg D.R."/>
            <person name="Seaver E.C."/>
            <person name="Weisblat D.A."/>
            <person name="Putnam N.H."/>
            <person name="Rokhsar D.S."/>
        </authorList>
    </citation>
    <scope>NUCLEOTIDE SEQUENCE</scope>
    <source>
        <strain evidence="2 4">I ESC-2004</strain>
    </source>
</reference>
<proteinExistence type="predicted"/>
<accession>R7TDG8</accession>
<dbReference type="EMBL" id="AMQN01013636">
    <property type="status" value="NOT_ANNOTATED_CDS"/>
    <property type="molecule type" value="Genomic_DNA"/>
</dbReference>
<dbReference type="EnsemblMetazoa" id="CapteT194690">
    <property type="protein sequence ID" value="CapteP194690"/>
    <property type="gene ID" value="CapteG194690"/>
</dbReference>
<evidence type="ECO:0000256" key="1">
    <source>
        <dbReference type="SAM" id="MobiDB-lite"/>
    </source>
</evidence>
<feature type="compositionally biased region" description="Basic residues" evidence="1">
    <location>
        <begin position="1"/>
        <end position="10"/>
    </location>
</feature>
<dbReference type="EMBL" id="KB310351">
    <property type="protein sequence ID" value="ELT91773.1"/>
    <property type="molecule type" value="Genomic_DNA"/>
</dbReference>
<reference evidence="4" key="1">
    <citation type="submission" date="2012-12" db="EMBL/GenBank/DDBJ databases">
        <authorList>
            <person name="Hellsten U."/>
            <person name="Grimwood J."/>
            <person name="Chapman J.A."/>
            <person name="Shapiro H."/>
            <person name="Aerts A."/>
            <person name="Otillar R.P."/>
            <person name="Terry A.Y."/>
            <person name="Boore J.L."/>
            <person name="Simakov O."/>
            <person name="Marletaz F."/>
            <person name="Cho S.-J."/>
            <person name="Edsinger-Gonzales E."/>
            <person name="Havlak P."/>
            <person name="Kuo D.-H."/>
            <person name="Larsson T."/>
            <person name="Lv J."/>
            <person name="Arendt D."/>
            <person name="Savage R."/>
            <person name="Osoegawa K."/>
            <person name="de Jong P."/>
            <person name="Lindberg D.R."/>
            <person name="Seaver E.C."/>
            <person name="Weisblat D.A."/>
            <person name="Putnam N.H."/>
            <person name="Grigoriev I.V."/>
            <person name="Rokhsar D.S."/>
        </authorList>
    </citation>
    <scope>NUCLEOTIDE SEQUENCE</scope>
    <source>
        <strain evidence="4">I ESC-2004</strain>
    </source>
</reference>
<gene>
    <name evidence="2" type="ORF">CAPTEDRAFT_194690</name>
</gene>
<protein>
    <submittedName>
        <fullName evidence="2 3">Uncharacterized protein</fullName>
    </submittedName>
</protein>
<dbReference type="Proteomes" id="UP000014760">
    <property type="component" value="Unassembled WGS sequence"/>
</dbReference>